<evidence type="ECO:0000256" key="3">
    <source>
        <dbReference type="ARBA" id="ARBA00022898"/>
    </source>
</evidence>
<dbReference type="GO" id="GO:0019464">
    <property type="term" value="P:glycine decarboxylation via glycine cleavage system"/>
    <property type="evidence" value="ECO:0007669"/>
    <property type="project" value="UniProtKB-UniRule"/>
</dbReference>
<keyword evidence="3 6" id="KW-0663">Pyridoxal phosphate</keyword>
<feature type="domain" description="Glycine cleavage system P-protein N-terminal" evidence="7">
    <location>
        <begin position="25"/>
        <end position="296"/>
    </location>
</feature>
<reference evidence="9" key="1">
    <citation type="journal article" date="2020" name="mSystems">
        <title>Genome- and Community-Level Interaction Insights into Carbon Utilization and Element Cycling Functions of Hydrothermarchaeota in Hydrothermal Sediment.</title>
        <authorList>
            <person name="Zhou Z."/>
            <person name="Liu Y."/>
            <person name="Xu W."/>
            <person name="Pan J."/>
            <person name="Luo Z.H."/>
            <person name="Li M."/>
        </authorList>
    </citation>
    <scope>NUCLEOTIDE SEQUENCE [LARGE SCALE GENOMIC DNA]</scope>
    <source>
        <strain evidence="9">SpSt-81</strain>
    </source>
</reference>
<dbReference type="EMBL" id="DTIN01000014">
    <property type="protein sequence ID" value="HFX13428.1"/>
    <property type="molecule type" value="Genomic_DNA"/>
</dbReference>
<comment type="catalytic activity">
    <reaction evidence="5 6">
        <text>N(6)-[(R)-lipoyl]-L-lysyl-[glycine-cleavage complex H protein] + glycine + H(+) = N(6)-[(R)-S(8)-aminomethyldihydrolipoyl]-L-lysyl-[glycine-cleavage complex H protein] + CO2</text>
        <dbReference type="Rhea" id="RHEA:24304"/>
        <dbReference type="Rhea" id="RHEA-COMP:10494"/>
        <dbReference type="Rhea" id="RHEA-COMP:10495"/>
        <dbReference type="ChEBI" id="CHEBI:15378"/>
        <dbReference type="ChEBI" id="CHEBI:16526"/>
        <dbReference type="ChEBI" id="CHEBI:57305"/>
        <dbReference type="ChEBI" id="CHEBI:83099"/>
        <dbReference type="ChEBI" id="CHEBI:83143"/>
        <dbReference type="EC" id="1.4.4.2"/>
    </reaction>
</comment>
<dbReference type="GO" id="GO:0030170">
    <property type="term" value="F:pyridoxal phosphate binding"/>
    <property type="evidence" value="ECO:0007669"/>
    <property type="project" value="TreeGrafter"/>
</dbReference>
<dbReference type="PANTHER" id="PTHR11773:SF1">
    <property type="entry name" value="GLYCINE DEHYDROGENASE (DECARBOXYLATING), MITOCHONDRIAL"/>
    <property type="match status" value="1"/>
</dbReference>
<dbReference type="HAMAP" id="MF_00713">
    <property type="entry name" value="GcvPB"/>
    <property type="match status" value="1"/>
</dbReference>
<accession>A0A7C3MHS3</accession>
<comment type="similarity">
    <text evidence="6">Belongs to the GcvP family. C-terminal subunit subfamily.</text>
</comment>
<dbReference type="CDD" id="cd00613">
    <property type="entry name" value="GDC-P"/>
    <property type="match status" value="1"/>
</dbReference>
<evidence type="ECO:0000256" key="6">
    <source>
        <dbReference type="HAMAP-Rule" id="MF_00713"/>
    </source>
</evidence>
<dbReference type="Gene3D" id="3.40.640.10">
    <property type="entry name" value="Type I PLP-dependent aspartate aminotransferase-like (Major domain)"/>
    <property type="match status" value="1"/>
</dbReference>
<comment type="subunit">
    <text evidence="6">The glycine cleavage system is composed of four proteins: P, T, L and H. In this organism, the P 'protein' is a heterodimer of two subunits.</text>
</comment>
<organism evidence="9">
    <name type="scientific">Dictyoglomus thermophilum</name>
    <dbReference type="NCBI Taxonomy" id="14"/>
    <lineage>
        <taxon>Bacteria</taxon>
        <taxon>Pseudomonadati</taxon>
        <taxon>Dictyoglomota</taxon>
        <taxon>Dictyoglomia</taxon>
        <taxon>Dictyoglomales</taxon>
        <taxon>Dictyoglomaceae</taxon>
        <taxon>Dictyoglomus</taxon>
    </lineage>
</organism>
<dbReference type="Pfam" id="PF21478">
    <property type="entry name" value="GcvP2_C"/>
    <property type="match status" value="1"/>
</dbReference>
<protein>
    <recommendedName>
        <fullName evidence="6">Probable glycine dehydrogenase (decarboxylating) subunit 2</fullName>
        <ecNumber evidence="6">1.4.4.2</ecNumber>
    </recommendedName>
    <alternativeName>
        <fullName evidence="6">Glycine cleavage system P-protein subunit 2</fullName>
    </alternativeName>
    <alternativeName>
        <fullName evidence="6">Glycine decarboxylase subunit 2</fullName>
    </alternativeName>
    <alternativeName>
        <fullName evidence="6">Glycine dehydrogenase (aminomethyl-transferring) subunit 2</fullName>
    </alternativeName>
</protein>
<proteinExistence type="inferred from homology"/>
<dbReference type="AlphaFoldDB" id="A0A7C3MHS3"/>
<comment type="caution">
    <text evidence="9">The sequence shown here is derived from an EMBL/GenBank/DDBJ whole genome shotgun (WGS) entry which is preliminary data.</text>
</comment>
<dbReference type="Gene3D" id="3.90.1150.10">
    <property type="entry name" value="Aspartate Aminotransferase, domain 1"/>
    <property type="match status" value="1"/>
</dbReference>
<dbReference type="SUPFAM" id="SSF53383">
    <property type="entry name" value="PLP-dependent transferases"/>
    <property type="match status" value="1"/>
</dbReference>
<evidence type="ECO:0000259" key="7">
    <source>
        <dbReference type="Pfam" id="PF02347"/>
    </source>
</evidence>
<keyword evidence="4 6" id="KW-0560">Oxidoreductase</keyword>
<comment type="function">
    <text evidence="2 6">The glycine cleavage system catalyzes the degradation of glycine. The P protein binds the alpha-amino group of glycine through its pyridoxal phosphate cofactor; CO(2) is released and the remaining methylamine moiety is then transferred to the lipoamide cofactor of the H protein.</text>
</comment>
<evidence type="ECO:0000313" key="9">
    <source>
        <dbReference type="EMBL" id="HFX13428.1"/>
    </source>
</evidence>
<evidence type="ECO:0000256" key="4">
    <source>
        <dbReference type="ARBA" id="ARBA00023002"/>
    </source>
</evidence>
<evidence type="ECO:0000256" key="1">
    <source>
        <dbReference type="ARBA" id="ARBA00001933"/>
    </source>
</evidence>
<dbReference type="FunFam" id="3.90.1150.10:FF:000014">
    <property type="entry name" value="Probable glycine dehydrogenase (decarboxylating) subunit 2"/>
    <property type="match status" value="1"/>
</dbReference>
<dbReference type="InterPro" id="IPR015424">
    <property type="entry name" value="PyrdxlP-dep_Trfase"/>
</dbReference>
<dbReference type="GO" id="GO:0005960">
    <property type="term" value="C:glycine cleavage complex"/>
    <property type="evidence" value="ECO:0007669"/>
    <property type="project" value="TreeGrafter"/>
</dbReference>
<dbReference type="InterPro" id="IPR015422">
    <property type="entry name" value="PyrdxlP-dep_Trfase_small"/>
</dbReference>
<dbReference type="Pfam" id="PF02347">
    <property type="entry name" value="GDC-P"/>
    <property type="match status" value="1"/>
</dbReference>
<evidence type="ECO:0000256" key="2">
    <source>
        <dbReference type="ARBA" id="ARBA00003788"/>
    </source>
</evidence>
<dbReference type="PANTHER" id="PTHR11773">
    <property type="entry name" value="GLYCINE DEHYDROGENASE, DECARBOXYLATING"/>
    <property type="match status" value="1"/>
</dbReference>
<dbReference type="FunFam" id="3.40.640.10:FF:000034">
    <property type="entry name" value="Probable glycine dehydrogenase (decarboxylating) subunit 2"/>
    <property type="match status" value="1"/>
</dbReference>
<dbReference type="InterPro" id="IPR020581">
    <property type="entry name" value="GDC_P"/>
</dbReference>
<evidence type="ECO:0000259" key="8">
    <source>
        <dbReference type="Pfam" id="PF21478"/>
    </source>
</evidence>
<dbReference type="Gene3D" id="6.20.440.10">
    <property type="match status" value="1"/>
</dbReference>
<sequence>MNKEIPLLKDLHDNNRPTINLPDPLEDYLPERILPEKLIRKDIPIPQISEPEVVRHFTNLSQRGYGVDTGFYPLGSCTMKYNPKINEEIASFPSFANLHPYTPEDLSQGSLEIIYKLGEYLSNITGMDKFTFQPSAGAHGELTALLIIKAYFKDKGEKRKIVLAPDSAHGTNPASATMAGFETIEIPSDERGLVNPNILAKYLNKDVAVLMLTNPNTLGLFEKDILKISQMVHETGALLYYDGANLNGIMGYARPGDMGFDAVHINLHKTFSTPHGGGGPGAGPVGVKSFLKDYLPKPTVEFDGERYYLNYDIKKSIGRVRTFYGNFLVLLKAYCYIRLLGSEGLKNVTEIAVLNANYLKEKLKDLFHLPYPDLCKHEFVLSGKKQKEKGIKVLDIAKRLLDYGVHSPTIYFPLIVEEALMIEPTETETKYTLDQFVEILKTIIKESEENPDILKSAPHNTPVGRLDEVYAAKMLKVNWR</sequence>
<dbReference type="InterPro" id="IPR049315">
    <property type="entry name" value="GDC-P_N"/>
</dbReference>
<dbReference type="GO" id="GO:0016594">
    <property type="term" value="F:glycine binding"/>
    <property type="evidence" value="ECO:0007669"/>
    <property type="project" value="TreeGrafter"/>
</dbReference>
<dbReference type="InterPro" id="IPR015421">
    <property type="entry name" value="PyrdxlP-dep_Trfase_major"/>
</dbReference>
<dbReference type="EC" id="1.4.4.2" evidence="6"/>
<feature type="domain" description="Glycine dehydrogenase C-terminal" evidence="8">
    <location>
        <begin position="349"/>
        <end position="449"/>
    </location>
</feature>
<dbReference type="GO" id="GO:0005829">
    <property type="term" value="C:cytosol"/>
    <property type="evidence" value="ECO:0007669"/>
    <property type="project" value="TreeGrafter"/>
</dbReference>
<gene>
    <name evidence="6" type="primary">gcvPB</name>
    <name evidence="9" type="ORF">ENW00_04600</name>
</gene>
<dbReference type="InterPro" id="IPR049316">
    <property type="entry name" value="GDC-P_C"/>
</dbReference>
<evidence type="ECO:0000256" key="5">
    <source>
        <dbReference type="ARBA" id="ARBA00049026"/>
    </source>
</evidence>
<dbReference type="NCBIfam" id="NF003346">
    <property type="entry name" value="PRK04366.1"/>
    <property type="match status" value="1"/>
</dbReference>
<feature type="modified residue" description="N6-(pyridoxal phosphate)lysine" evidence="6">
    <location>
        <position position="269"/>
    </location>
</feature>
<dbReference type="GO" id="GO:0004375">
    <property type="term" value="F:glycine dehydrogenase (decarboxylating) activity"/>
    <property type="evidence" value="ECO:0007669"/>
    <property type="project" value="UniProtKB-EC"/>
</dbReference>
<dbReference type="InterPro" id="IPR023012">
    <property type="entry name" value="GcvPB"/>
</dbReference>
<name>A0A7C3MHS3_DICTH</name>
<comment type="cofactor">
    <cofactor evidence="1 6">
        <name>pyridoxal 5'-phosphate</name>
        <dbReference type="ChEBI" id="CHEBI:597326"/>
    </cofactor>
</comment>